<dbReference type="InterPro" id="IPR035979">
    <property type="entry name" value="RBD_domain_sf"/>
</dbReference>
<feature type="compositionally biased region" description="Low complexity" evidence="1">
    <location>
        <begin position="162"/>
        <end position="171"/>
    </location>
</feature>
<dbReference type="AlphaFoldDB" id="A0A3L6EYS9"/>
<dbReference type="SUPFAM" id="SSF54928">
    <property type="entry name" value="RNA-binding domain, RBD"/>
    <property type="match status" value="1"/>
</dbReference>
<dbReference type="GO" id="GO:0003676">
    <property type="term" value="F:nucleic acid binding"/>
    <property type="evidence" value="ECO:0007669"/>
    <property type="project" value="InterPro"/>
</dbReference>
<accession>A0A3L6EYS9</accession>
<organism evidence="3 4">
    <name type="scientific">Zea mays</name>
    <name type="common">Maize</name>
    <dbReference type="NCBI Taxonomy" id="4577"/>
    <lineage>
        <taxon>Eukaryota</taxon>
        <taxon>Viridiplantae</taxon>
        <taxon>Streptophyta</taxon>
        <taxon>Embryophyta</taxon>
        <taxon>Tracheophyta</taxon>
        <taxon>Spermatophyta</taxon>
        <taxon>Magnoliopsida</taxon>
        <taxon>Liliopsida</taxon>
        <taxon>Poales</taxon>
        <taxon>Poaceae</taxon>
        <taxon>PACMAD clade</taxon>
        <taxon>Panicoideae</taxon>
        <taxon>Andropogonodae</taxon>
        <taxon>Andropogoneae</taxon>
        <taxon>Tripsacinae</taxon>
        <taxon>Zea</taxon>
    </lineage>
</organism>
<dbReference type="Pfam" id="PF04059">
    <property type="entry name" value="RRM_2"/>
    <property type="match status" value="1"/>
</dbReference>
<evidence type="ECO:0000313" key="4">
    <source>
        <dbReference type="Proteomes" id="UP000251960"/>
    </source>
</evidence>
<dbReference type="ExpressionAtlas" id="A0A3L6EYS9">
    <property type="expression patterns" value="baseline"/>
</dbReference>
<feature type="region of interest" description="Disordered" evidence="1">
    <location>
        <begin position="123"/>
        <end position="184"/>
    </location>
</feature>
<comment type="caution">
    <text evidence="3">The sequence shown here is derived from an EMBL/GenBank/DDBJ whole genome shotgun (WGS) entry which is preliminary data.</text>
</comment>
<name>A0A3L6EYS9_MAIZE</name>
<evidence type="ECO:0000313" key="3">
    <source>
        <dbReference type="EMBL" id="PWZ26086.1"/>
    </source>
</evidence>
<evidence type="ECO:0000259" key="2">
    <source>
        <dbReference type="Pfam" id="PF04059"/>
    </source>
</evidence>
<dbReference type="InterPro" id="IPR007201">
    <property type="entry name" value="Mei2-like_Rrm_C"/>
</dbReference>
<reference evidence="3 4" key="1">
    <citation type="journal article" date="2018" name="Nat. Genet.">
        <title>Extensive intraspecific gene order and gene structural variations between Mo17 and other maize genomes.</title>
        <authorList>
            <person name="Sun S."/>
            <person name="Zhou Y."/>
            <person name="Chen J."/>
            <person name="Shi J."/>
            <person name="Zhao H."/>
            <person name="Zhao H."/>
            <person name="Song W."/>
            <person name="Zhang M."/>
            <person name="Cui Y."/>
            <person name="Dong X."/>
            <person name="Liu H."/>
            <person name="Ma X."/>
            <person name="Jiao Y."/>
            <person name="Wang B."/>
            <person name="Wei X."/>
            <person name="Stein J.C."/>
            <person name="Glaubitz J.C."/>
            <person name="Lu F."/>
            <person name="Yu G."/>
            <person name="Liang C."/>
            <person name="Fengler K."/>
            <person name="Li B."/>
            <person name="Rafalski A."/>
            <person name="Schnable P.S."/>
            <person name="Ware D.H."/>
            <person name="Buckler E.S."/>
            <person name="Lai J."/>
        </authorList>
    </citation>
    <scope>NUCLEOTIDE SEQUENCE [LARGE SCALE GENOMIC DNA]</scope>
    <source>
        <strain evidence="4">cv. Missouri 17</strain>
        <tissue evidence="3">Seedling</tissue>
    </source>
</reference>
<proteinExistence type="predicted"/>
<feature type="compositionally biased region" description="Basic residues" evidence="1">
    <location>
        <begin position="349"/>
        <end position="358"/>
    </location>
</feature>
<dbReference type="EMBL" id="NCVQ01000005">
    <property type="protein sequence ID" value="PWZ26086.1"/>
    <property type="molecule type" value="Genomic_DNA"/>
</dbReference>
<feature type="domain" description="Mei2-like C-terminal RNA recognition motif" evidence="2">
    <location>
        <begin position="199"/>
        <end position="303"/>
    </location>
</feature>
<evidence type="ECO:0000256" key="1">
    <source>
        <dbReference type="SAM" id="MobiDB-lite"/>
    </source>
</evidence>
<dbReference type="Proteomes" id="UP000251960">
    <property type="component" value="Chromosome 4"/>
</dbReference>
<feature type="region of interest" description="Disordered" evidence="1">
    <location>
        <begin position="338"/>
        <end position="358"/>
    </location>
</feature>
<gene>
    <name evidence="3" type="primary">OML7</name>
    <name evidence="3" type="ORF">Zm00014a_001631</name>
</gene>
<sequence>MTATKLNPAAAPFPCPYPYYAHHLAPAPPPPFPLPGACPPTLPLVTYSYVLSPQGRLGFYLPVRQYSSPPVPRKGVSAAPHHGRLPPPKVMAAFSGPCGAGKRQAAAPPVAAAAAAARALVPAAPRKPRREAGSRSLAVAPRQKAESRRSQAVAPRPRKAAGPRARLAAQREAPPPPSLYTKRPLHWVKPKPSELGECTTIMLRNIPNKLRSGDLISLLDEQCAHANRAAGSVVAAYDVMYLPMDFRKEANFGYAFINLTTPAAAKVLYCALQNCGWKVQGSKKVIRIDQAAQQGKATLVRHLERMRLECDKDEFMPVQFSPPRDGVNVPAAPWRIRVQPPALGGGRGPRPRPRPKAA</sequence>
<protein>
    <submittedName>
        <fullName evidence="3">Protein MEI2-like 7</fullName>
    </submittedName>
</protein>